<proteinExistence type="predicted"/>
<gene>
    <name evidence="2" type="ORF">EST38_g7986</name>
</gene>
<dbReference type="OrthoDB" id="3365698at2759"/>
<dbReference type="Pfam" id="PF12937">
    <property type="entry name" value="F-box-like"/>
    <property type="match status" value="1"/>
</dbReference>
<dbReference type="InterPro" id="IPR036047">
    <property type="entry name" value="F-box-like_dom_sf"/>
</dbReference>
<sequence>MPSKGGDFVDDFVLQIGAQFLNSVTALTKVEEDGFSRKASLSYADVKHLQDHLATASVRLRYIENATRPINRLPSAVLLKIFHVMQNSPPYSLQWVVVTRVCSQWRKFALSAPALWSSIPLRAKGGSTFIELFLTRSSDTPLTIIFAQDPLGDNYSITRVQSYLRGLRNIVNNAADRIERLVMEPQFPIDDLLRADRLGQTLGQELSRVLLTPSAGPGLLNAVSNTMENTFLKLFSESMPQARHLELWSEAVPYLLRRPDPLKHLTVLELSQIKIEPSNMDSLVFSKLLAVLDASRGSLRRIVLAGVELRDDLPSQFADGDSSLPPPIALSSLESIEIGDWELQGSLARFLQRLRLPPSASKCIWGTRLAPTTIGPFILPSSETDPPGNHAISRIVLSSTAQTDMIAFHKGSLYINGNLSFEDYSPLLNDTSQFQSVHGLVLTPLSTPLTVEDWTHLFRLLPNIRKIKVRDAETSRLVYALRKDTDGDEIHLPWPHLVEFDIKYSIYEIGQPWKELLENESTTEVSSMVIFLTLLARERAQVGTRAAKLGRIHLRLDSRVSDFHEMGPLIDDLRPWVSRLDCSYGDDSYSLTEEEQAERKKEEKDEWYLVLKEFDGIWPTKAVYFLRSPSDSSSGNFGLKSFASGHLA</sequence>
<keyword evidence="3" id="KW-1185">Reference proteome</keyword>
<dbReference type="AlphaFoldDB" id="A0A4Q2DEC5"/>
<comment type="caution">
    <text evidence="2">The sequence shown here is derived from an EMBL/GenBank/DDBJ whole genome shotgun (WGS) entry which is preliminary data.</text>
</comment>
<dbReference type="Gene3D" id="1.20.1280.50">
    <property type="match status" value="1"/>
</dbReference>
<reference evidence="2 3" key="1">
    <citation type="submission" date="2019-01" db="EMBL/GenBank/DDBJ databases">
        <title>Draft genome sequence of Psathyrella aberdarensis IHI B618.</title>
        <authorList>
            <person name="Buettner E."/>
            <person name="Kellner H."/>
        </authorList>
    </citation>
    <scope>NUCLEOTIDE SEQUENCE [LARGE SCALE GENOMIC DNA]</scope>
    <source>
        <strain evidence="2 3">IHI B618</strain>
    </source>
</reference>
<name>A0A4Q2DEC5_9AGAR</name>
<evidence type="ECO:0000259" key="1">
    <source>
        <dbReference type="Pfam" id="PF12937"/>
    </source>
</evidence>
<organism evidence="2 3">
    <name type="scientific">Candolleomyces aberdarensis</name>
    <dbReference type="NCBI Taxonomy" id="2316362"/>
    <lineage>
        <taxon>Eukaryota</taxon>
        <taxon>Fungi</taxon>
        <taxon>Dikarya</taxon>
        <taxon>Basidiomycota</taxon>
        <taxon>Agaricomycotina</taxon>
        <taxon>Agaricomycetes</taxon>
        <taxon>Agaricomycetidae</taxon>
        <taxon>Agaricales</taxon>
        <taxon>Agaricineae</taxon>
        <taxon>Psathyrellaceae</taxon>
        <taxon>Candolleomyces</taxon>
    </lineage>
</organism>
<dbReference type="SUPFAM" id="SSF81383">
    <property type="entry name" value="F-box domain"/>
    <property type="match status" value="1"/>
</dbReference>
<dbReference type="STRING" id="2316362.A0A4Q2DEC5"/>
<feature type="domain" description="F-box" evidence="1">
    <location>
        <begin position="70"/>
        <end position="119"/>
    </location>
</feature>
<dbReference type="EMBL" id="SDEE01000307">
    <property type="protein sequence ID" value="RXW17879.1"/>
    <property type="molecule type" value="Genomic_DNA"/>
</dbReference>
<dbReference type="Proteomes" id="UP000290288">
    <property type="component" value="Unassembled WGS sequence"/>
</dbReference>
<dbReference type="InterPro" id="IPR001810">
    <property type="entry name" value="F-box_dom"/>
</dbReference>
<protein>
    <recommendedName>
        <fullName evidence="1">F-box domain-containing protein</fullName>
    </recommendedName>
</protein>
<evidence type="ECO:0000313" key="3">
    <source>
        <dbReference type="Proteomes" id="UP000290288"/>
    </source>
</evidence>
<accession>A0A4Q2DEC5</accession>
<evidence type="ECO:0000313" key="2">
    <source>
        <dbReference type="EMBL" id="RXW17879.1"/>
    </source>
</evidence>